<keyword evidence="3 6" id="KW-1133">Transmembrane helix</keyword>
<protein>
    <recommendedName>
        <fullName evidence="7">TLC domain-containing protein</fullName>
    </recommendedName>
</protein>
<accession>H2YH13</accession>
<feature type="transmembrane region" description="Helical" evidence="6">
    <location>
        <begin position="38"/>
        <end position="58"/>
    </location>
</feature>
<evidence type="ECO:0000259" key="7">
    <source>
        <dbReference type="PROSITE" id="PS50922"/>
    </source>
</evidence>
<dbReference type="InterPro" id="IPR006634">
    <property type="entry name" value="TLC-dom"/>
</dbReference>
<dbReference type="FunCoup" id="H2YH13">
    <property type="interactions" value="1"/>
</dbReference>
<reference evidence="8" key="2">
    <citation type="submission" date="2025-08" db="UniProtKB">
        <authorList>
            <consortium name="Ensembl"/>
        </authorList>
    </citation>
    <scope>IDENTIFICATION</scope>
</reference>
<dbReference type="Ensembl" id="ENSCSAVT00000004679.1">
    <property type="protein sequence ID" value="ENSCSAVP00000004612.1"/>
    <property type="gene ID" value="ENSCSAVG00000002748.1"/>
</dbReference>
<dbReference type="InParanoid" id="H2YH13"/>
<comment type="subcellular location">
    <subcellularLocation>
        <location evidence="1">Membrane</location>
        <topology evidence="1">Multi-pass membrane protein</topology>
    </subcellularLocation>
</comment>
<evidence type="ECO:0000256" key="1">
    <source>
        <dbReference type="ARBA" id="ARBA00004141"/>
    </source>
</evidence>
<dbReference type="GeneTree" id="ENSGT00390000008162"/>
<dbReference type="AlphaFoldDB" id="H2YH13"/>
<evidence type="ECO:0000313" key="8">
    <source>
        <dbReference type="Ensembl" id="ENSCSAVP00000004612.1"/>
    </source>
</evidence>
<evidence type="ECO:0000256" key="3">
    <source>
        <dbReference type="ARBA" id="ARBA00022989"/>
    </source>
</evidence>
<dbReference type="Proteomes" id="UP000007875">
    <property type="component" value="Unassembled WGS sequence"/>
</dbReference>
<organism evidence="8 9">
    <name type="scientific">Ciona savignyi</name>
    <name type="common">Pacific transparent sea squirt</name>
    <dbReference type="NCBI Taxonomy" id="51511"/>
    <lineage>
        <taxon>Eukaryota</taxon>
        <taxon>Metazoa</taxon>
        <taxon>Chordata</taxon>
        <taxon>Tunicata</taxon>
        <taxon>Ascidiacea</taxon>
        <taxon>Phlebobranchia</taxon>
        <taxon>Cionidae</taxon>
        <taxon>Ciona</taxon>
    </lineage>
</organism>
<dbReference type="eggNOG" id="KOG4474">
    <property type="taxonomic scope" value="Eukaryota"/>
</dbReference>
<evidence type="ECO:0000313" key="9">
    <source>
        <dbReference type="Proteomes" id="UP000007875"/>
    </source>
</evidence>
<evidence type="ECO:0000256" key="2">
    <source>
        <dbReference type="ARBA" id="ARBA00022692"/>
    </source>
</evidence>
<proteinExistence type="predicted"/>
<keyword evidence="2 5" id="KW-0812">Transmembrane</keyword>
<dbReference type="PROSITE" id="PS50922">
    <property type="entry name" value="TLC"/>
    <property type="match status" value="1"/>
</dbReference>
<keyword evidence="4 5" id="KW-0472">Membrane</keyword>
<keyword evidence="9" id="KW-1185">Reference proteome</keyword>
<sequence length="148" mass="17240">MEYYIIQRVTGWTILWFTLYRTCNKVLCKRQPEYNCRIVTLFHAFVITLLSCYLTFFQGSNPYTVLGLPNTNSQVTCLTISLGYFLYDFLWCLYFRTEGPVMLMHHVVSIIFMAICLHLGISGTEVVATIFGSEITSIFLNVVRWYIV</sequence>
<dbReference type="InterPro" id="IPR042512">
    <property type="entry name" value="TLCD5"/>
</dbReference>
<dbReference type="GO" id="GO:0016020">
    <property type="term" value="C:membrane"/>
    <property type="evidence" value="ECO:0007669"/>
    <property type="project" value="UniProtKB-SubCell"/>
</dbReference>
<reference evidence="9" key="1">
    <citation type="submission" date="2003-08" db="EMBL/GenBank/DDBJ databases">
        <authorList>
            <person name="Birren B."/>
            <person name="Nusbaum C."/>
            <person name="Abebe A."/>
            <person name="Abouelleil A."/>
            <person name="Adekoya E."/>
            <person name="Ait-zahra M."/>
            <person name="Allen N."/>
            <person name="Allen T."/>
            <person name="An P."/>
            <person name="Anderson M."/>
            <person name="Anderson S."/>
            <person name="Arachchi H."/>
            <person name="Armbruster J."/>
            <person name="Bachantsang P."/>
            <person name="Baldwin J."/>
            <person name="Barry A."/>
            <person name="Bayul T."/>
            <person name="Blitshsteyn B."/>
            <person name="Bloom T."/>
            <person name="Blye J."/>
            <person name="Boguslavskiy L."/>
            <person name="Borowsky M."/>
            <person name="Boukhgalter B."/>
            <person name="Brunache A."/>
            <person name="Butler J."/>
            <person name="Calixte N."/>
            <person name="Calvo S."/>
            <person name="Camarata J."/>
            <person name="Campo K."/>
            <person name="Chang J."/>
            <person name="Cheshatsang Y."/>
            <person name="Citroen M."/>
            <person name="Collymore A."/>
            <person name="Considine T."/>
            <person name="Cook A."/>
            <person name="Cooke P."/>
            <person name="Corum B."/>
            <person name="Cuomo C."/>
            <person name="David R."/>
            <person name="Dawoe T."/>
            <person name="Degray S."/>
            <person name="Dodge S."/>
            <person name="Dooley K."/>
            <person name="Dorje P."/>
            <person name="Dorjee K."/>
            <person name="Dorris L."/>
            <person name="Duffey N."/>
            <person name="Dupes A."/>
            <person name="Elkins T."/>
            <person name="Engels R."/>
            <person name="Erickson J."/>
            <person name="Farina A."/>
            <person name="Faro S."/>
            <person name="Ferreira P."/>
            <person name="Fischer H."/>
            <person name="Fitzgerald M."/>
            <person name="Foley K."/>
            <person name="Gage D."/>
            <person name="Galagan J."/>
            <person name="Gearin G."/>
            <person name="Gnerre S."/>
            <person name="Gnirke A."/>
            <person name="Goyette A."/>
            <person name="Graham J."/>
            <person name="Grandbois E."/>
            <person name="Gyaltsen K."/>
            <person name="Hafez N."/>
            <person name="Hagopian D."/>
            <person name="Hagos B."/>
            <person name="Hall J."/>
            <person name="Hatcher B."/>
            <person name="Heller A."/>
            <person name="Higgins H."/>
            <person name="Honan T."/>
            <person name="Horn A."/>
            <person name="Houde N."/>
            <person name="Hughes L."/>
            <person name="Hulme W."/>
            <person name="Husby E."/>
            <person name="Iliev I."/>
            <person name="Jaffe D."/>
            <person name="Jones C."/>
            <person name="Kamal M."/>
            <person name="Kamat A."/>
            <person name="Kamvysselis M."/>
            <person name="Karlsson E."/>
            <person name="Kells C."/>
            <person name="Kieu A."/>
            <person name="Kisner P."/>
            <person name="Kodira C."/>
            <person name="Kulbokas E."/>
            <person name="Labutti K."/>
            <person name="Lama D."/>
            <person name="Landers T."/>
            <person name="Leger J."/>
            <person name="Levine S."/>
            <person name="Lewis D."/>
            <person name="Lewis T."/>
            <person name="Lindblad-toh K."/>
            <person name="Liu X."/>
            <person name="Lokyitsang T."/>
            <person name="Lokyitsang Y."/>
            <person name="Lucien O."/>
            <person name="Lui A."/>
            <person name="Ma L.J."/>
            <person name="Mabbitt R."/>
            <person name="Macdonald J."/>
            <person name="Maclean C."/>
            <person name="Major J."/>
            <person name="Manning J."/>
            <person name="Marabella R."/>
            <person name="Maru K."/>
            <person name="Matthews C."/>
            <person name="Mauceli E."/>
            <person name="Mccarthy M."/>
            <person name="Mcdonough S."/>
            <person name="Mcghee T."/>
            <person name="Meldrim J."/>
            <person name="Meneus L."/>
            <person name="Mesirov J."/>
            <person name="Mihalev A."/>
            <person name="Mihova T."/>
            <person name="Mikkelsen T."/>
            <person name="Mlenga V."/>
            <person name="Moru K."/>
            <person name="Mozes J."/>
            <person name="Mulrain L."/>
            <person name="Munson G."/>
            <person name="Naylor J."/>
            <person name="Newes C."/>
            <person name="Nguyen C."/>
            <person name="Nguyen N."/>
            <person name="Nguyen T."/>
            <person name="Nicol R."/>
            <person name="Nielsen C."/>
            <person name="Nizzari M."/>
            <person name="Norbu C."/>
            <person name="Norbu N."/>
            <person name="O'donnell P."/>
            <person name="Okoawo O."/>
            <person name="O'leary S."/>
            <person name="Omotosho B."/>
            <person name="O'neill K."/>
            <person name="Osman S."/>
            <person name="Parker S."/>
            <person name="Perrin D."/>
            <person name="Phunkhang P."/>
            <person name="Piqani B."/>
            <person name="Purcell S."/>
            <person name="Rachupka T."/>
            <person name="Ramasamy U."/>
            <person name="Rameau R."/>
            <person name="Ray V."/>
            <person name="Raymond C."/>
            <person name="Retta R."/>
            <person name="Richardson S."/>
            <person name="Rise C."/>
            <person name="Rodriguez J."/>
            <person name="Rogers J."/>
            <person name="Rogov P."/>
            <person name="Rutman M."/>
            <person name="Schupbach R."/>
            <person name="Seaman C."/>
            <person name="Settipalli S."/>
            <person name="Sharpe T."/>
            <person name="Sheridan J."/>
            <person name="Sherpa N."/>
            <person name="Shi J."/>
            <person name="Smirnov S."/>
            <person name="Smith C."/>
            <person name="Sougnez C."/>
            <person name="Spencer B."/>
            <person name="Stalker J."/>
            <person name="Stange-thomann N."/>
            <person name="Stavropoulos S."/>
            <person name="Stetson K."/>
            <person name="Stone C."/>
            <person name="Stone S."/>
            <person name="Stubbs M."/>
            <person name="Talamas J."/>
            <person name="Tchuinga P."/>
            <person name="Tenzing P."/>
            <person name="Tesfaye S."/>
            <person name="Theodore J."/>
            <person name="Thoulutsang Y."/>
            <person name="Topham K."/>
            <person name="Towey S."/>
            <person name="Tsamla T."/>
            <person name="Tsomo N."/>
            <person name="Vallee D."/>
            <person name="Vassiliev H."/>
            <person name="Venkataraman V."/>
            <person name="Vinson J."/>
            <person name="Vo A."/>
            <person name="Wade C."/>
            <person name="Wang S."/>
            <person name="Wangchuk T."/>
            <person name="Wangdi T."/>
            <person name="Whittaker C."/>
            <person name="Wilkinson J."/>
            <person name="Wu Y."/>
            <person name="Wyman D."/>
            <person name="Yadav S."/>
            <person name="Yang S."/>
            <person name="Yang X."/>
            <person name="Yeager S."/>
            <person name="Yee E."/>
            <person name="Young G."/>
            <person name="Zainoun J."/>
            <person name="Zembeck L."/>
            <person name="Zimmer A."/>
            <person name="Zody M."/>
            <person name="Lander E."/>
        </authorList>
    </citation>
    <scope>NUCLEOTIDE SEQUENCE [LARGE SCALE GENOMIC DNA]</scope>
</reference>
<feature type="transmembrane region" description="Helical" evidence="6">
    <location>
        <begin position="102"/>
        <end position="121"/>
    </location>
</feature>
<dbReference type="HOGENOM" id="CLU_1762894_0_0_1"/>
<feature type="transmembrane region" description="Helical" evidence="6">
    <location>
        <begin position="78"/>
        <end position="95"/>
    </location>
</feature>
<name>H2YH13_CIOSA</name>
<dbReference type="Pfam" id="PF03798">
    <property type="entry name" value="TRAM_LAG1_CLN8"/>
    <property type="match status" value="1"/>
</dbReference>
<dbReference type="PANTHER" id="PTHR31898:SF1">
    <property type="entry name" value="TLC DOMAIN-CONTAINING PROTEIN 5"/>
    <property type="match status" value="1"/>
</dbReference>
<dbReference type="PANTHER" id="PTHR31898">
    <property type="entry name" value="TRANSMEMBRANE PROTEIN 136"/>
    <property type="match status" value="1"/>
</dbReference>
<evidence type="ECO:0000256" key="5">
    <source>
        <dbReference type="PROSITE-ProRule" id="PRU00205"/>
    </source>
</evidence>
<evidence type="ECO:0000256" key="6">
    <source>
        <dbReference type="SAM" id="Phobius"/>
    </source>
</evidence>
<evidence type="ECO:0000256" key="4">
    <source>
        <dbReference type="ARBA" id="ARBA00023136"/>
    </source>
</evidence>
<reference evidence="8" key="3">
    <citation type="submission" date="2025-09" db="UniProtKB">
        <authorList>
            <consortium name="Ensembl"/>
        </authorList>
    </citation>
    <scope>IDENTIFICATION</scope>
</reference>
<feature type="domain" description="TLC" evidence="7">
    <location>
        <begin position="29"/>
        <end position="148"/>
    </location>
</feature>